<evidence type="ECO:0000259" key="5">
    <source>
        <dbReference type="Pfam" id="PF19305"/>
    </source>
</evidence>
<reference evidence="7" key="2">
    <citation type="submission" date="2014-05" db="EMBL/GenBank/DDBJ databases">
        <title>Draft genome sequence of Virgibacillus massiliensis Vm-5.</title>
        <authorList>
            <person name="Khelaifia S."/>
            <person name="Croce O."/>
            <person name="Lagier J.C."/>
            <person name="Raoult D."/>
        </authorList>
    </citation>
    <scope>NUCLEOTIDE SEQUENCE [LARGE SCALE GENOMIC DNA]</scope>
    <source>
        <strain evidence="7">Vm-5</strain>
    </source>
</reference>
<dbReference type="Gene3D" id="3.30.1330.120">
    <property type="entry name" value="2-methylcitrate dehydratase PrpD"/>
    <property type="match status" value="1"/>
</dbReference>
<dbReference type="OrthoDB" id="9797528at2"/>
<dbReference type="SUPFAM" id="SSF103378">
    <property type="entry name" value="2-methylcitrate dehydratase PrpD"/>
    <property type="match status" value="1"/>
</dbReference>
<dbReference type="AlphaFoldDB" id="A0A024QIF5"/>
<feature type="domain" description="MmgE/PrpD C-terminal" evidence="5">
    <location>
        <begin position="285"/>
        <end position="456"/>
    </location>
</feature>
<dbReference type="NCBIfam" id="TIGR02330">
    <property type="entry name" value="prpD"/>
    <property type="match status" value="1"/>
</dbReference>
<evidence type="ECO:0000313" key="6">
    <source>
        <dbReference type="EMBL" id="CDQ41997.1"/>
    </source>
</evidence>
<dbReference type="PANTHER" id="PTHR16943">
    <property type="entry name" value="2-METHYLCITRATE DEHYDRATASE-RELATED"/>
    <property type="match status" value="1"/>
</dbReference>
<dbReference type="Gene3D" id="1.10.4100.10">
    <property type="entry name" value="2-methylcitrate dehydratase PrpD"/>
    <property type="match status" value="1"/>
</dbReference>
<protein>
    <submittedName>
        <fullName evidence="6">2-methylcitrate dehydratase</fullName>
    </submittedName>
</protein>
<proteinExistence type="inferred from homology"/>
<feature type="domain" description="MmgE/PrpD N-terminal" evidence="4">
    <location>
        <begin position="15"/>
        <end position="266"/>
    </location>
</feature>
<dbReference type="NCBIfam" id="NF006943">
    <property type="entry name" value="PRK09425.1"/>
    <property type="match status" value="1"/>
</dbReference>
<keyword evidence="2" id="KW-0816">Tricarboxylic acid cycle</keyword>
<comment type="similarity">
    <text evidence="1">Belongs to the PrpD family.</text>
</comment>
<evidence type="ECO:0000256" key="2">
    <source>
        <dbReference type="ARBA" id="ARBA00022532"/>
    </source>
</evidence>
<sequence length="478" mass="53307">MLKVEEQKKTDTLLEEITDYVLNKEITSEEAYSTAHYVLIDTIGCGVLALNYPECTKHLGPIVPGTVVPNGTRVPGTSHVLDPVQGAFNIGAIIRWLDYNDTWLAAEWGHPSDNLGGILAVADFVSQERLAKGKAPLTVKNVLEAMIKAHEIQGVLALENSLNRVGLDHVLYVKVATTAVVTEMLGGGREEIINALSNAWIDNSSLRTYRHAPNTGSRKSWAAGDATSRAVRLAMMAIKGEMGYQTALSAPGWGFQDVLFNKQELTVNQPFNSYVMENVLFKVSYPAEFHAQTAAEAAVKLYPEVKDRIDDIDEIRITTHESAIRIIDKKGPLYNPADRDHCIQYITAIGLLKGNIVAEDYEDEVAADPRVDTLRDKMVVTENKDYTKDYLDPNKRSIANAVQVHFKDGTSTEKVDCEYPLGHRFRRDEAVPKILEKYAANLATQYSRKQLQQIEEVSYDYDKLTAMNVNEFMDLLVK</sequence>
<evidence type="ECO:0000256" key="3">
    <source>
        <dbReference type="ARBA" id="ARBA00023239"/>
    </source>
</evidence>
<dbReference type="FunFam" id="3.30.1330.120:FF:000001">
    <property type="entry name" value="2-methylcitrate dehydratase"/>
    <property type="match status" value="1"/>
</dbReference>
<dbReference type="eggNOG" id="COG2079">
    <property type="taxonomic scope" value="Bacteria"/>
</dbReference>
<dbReference type="InterPro" id="IPR005656">
    <property type="entry name" value="MmgE_PrpD"/>
</dbReference>
<keyword evidence="7" id="KW-1185">Reference proteome</keyword>
<organism evidence="6 7">
    <name type="scientific">Virgibacillus massiliensis</name>
    <dbReference type="NCBI Taxonomy" id="1462526"/>
    <lineage>
        <taxon>Bacteria</taxon>
        <taxon>Bacillati</taxon>
        <taxon>Bacillota</taxon>
        <taxon>Bacilli</taxon>
        <taxon>Bacillales</taxon>
        <taxon>Bacillaceae</taxon>
        <taxon>Virgibacillus</taxon>
    </lineage>
</organism>
<dbReference type="InterPro" id="IPR045337">
    <property type="entry name" value="MmgE_PrpD_C"/>
</dbReference>
<dbReference type="InterPro" id="IPR042183">
    <property type="entry name" value="MmgE/PrpD_sf_1"/>
</dbReference>
<reference evidence="6 7" key="1">
    <citation type="submission" date="2014-03" db="EMBL/GenBank/DDBJ databases">
        <authorList>
            <person name="Urmite Genomes U."/>
        </authorList>
    </citation>
    <scope>NUCLEOTIDE SEQUENCE [LARGE SCALE GENOMIC DNA]</scope>
    <source>
        <strain evidence="6 7">Vm-5</strain>
    </source>
</reference>
<dbReference type="InterPro" id="IPR012705">
    <property type="entry name" value="2Me_IsoCit_deHydtase_PrpD"/>
</dbReference>
<dbReference type="InterPro" id="IPR036148">
    <property type="entry name" value="MmgE/PrpD_sf"/>
</dbReference>
<gene>
    <name evidence="6" type="primary">prpD</name>
    <name evidence="6" type="ORF">BN990_04376</name>
</gene>
<dbReference type="EMBL" id="CCDP010000004">
    <property type="protein sequence ID" value="CDQ41997.1"/>
    <property type="molecule type" value="Genomic_DNA"/>
</dbReference>
<dbReference type="RefSeq" id="WP_038247383.1">
    <property type="nucleotide sequence ID" value="NZ_BNER01000005.1"/>
</dbReference>
<dbReference type="InterPro" id="IPR045336">
    <property type="entry name" value="MmgE_PrpD_N"/>
</dbReference>
<dbReference type="GO" id="GO:0006099">
    <property type="term" value="P:tricarboxylic acid cycle"/>
    <property type="evidence" value="ECO:0007669"/>
    <property type="project" value="UniProtKB-KW"/>
</dbReference>
<dbReference type="GO" id="GO:0019679">
    <property type="term" value="P:propionate metabolic process, methylcitrate cycle"/>
    <property type="evidence" value="ECO:0007669"/>
    <property type="project" value="InterPro"/>
</dbReference>
<dbReference type="GO" id="GO:0047547">
    <property type="term" value="F:2-methylcitrate dehydratase activity"/>
    <property type="evidence" value="ECO:0007669"/>
    <property type="project" value="InterPro"/>
</dbReference>
<dbReference type="Pfam" id="PF03972">
    <property type="entry name" value="MmgE_PrpD_N"/>
    <property type="match status" value="1"/>
</dbReference>
<evidence type="ECO:0000256" key="1">
    <source>
        <dbReference type="ARBA" id="ARBA00006174"/>
    </source>
</evidence>
<dbReference type="STRING" id="1462526.BN990_04376"/>
<accession>A0A024QIF5</accession>
<dbReference type="GO" id="GO:0051537">
    <property type="term" value="F:2 iron, 2 sulfur cluster binding"/>
    <property type="evidence" value="ECO:0007669"/>
    <property type="project" value="InterPro"/>
</dbReference>
<comment type="caution">
    <text evidence="6">The sequence shown here is derived from an EMBL/GenBank/DDBJ whole genome shotgun (WGS) entry which is preliminary data.</text>
</comment>
<evidence type="ECO:0000259" key="4">
    <source>
        <dbReference type="Pfam" id="PF03972"/>
    </source>
</evidence>
<dbReference type="Pfam" id="PF19305">
    <property type="entry name" value="MmgE_PrpD_C"/>
    <property type="match status" value="1"/>
</dbReference>
<keyword evidence="3" id="KW-0456">Lyase</keyword>
<evidence type="ECO:0000313" key="7">
    <source>
        <dbReference type="Proteomes" id="UP000028875"/>
    </source>
</evidence>
<name>A0A024QIF5_9BACI</name>
<dbReference type="Proteomes" id="UP000028875">
    <property type="component" value="Unassembled WGS sequence"/>
</dbReference>
<dbReference type="InterPro" id="IPR042188">
    <property type="entry name" value="MmgE/PrpD_sf_2"/>
</dbReference>
<dbReference type="PANTHER" id="PTHR16943:SF8">
    <property type="entry name" value="2-METHYLCITRATE DEHYDRATASE"/>
    <property type="match status" value="1"/>
</dbReference>